<dbReference type="CDD" id="cd07438">
    <property type="entry name" value="PHP_HisPPase_AMP"/>
    <property type="match status" value="1"/>
</dbReference>
<dbReference type="InterPro" id="IPR004013">
    <property type="entry name" value="PHP_dom"/>
</dbReference>
<organism evidence="2 3">
    <name type="scientific">Brenneria izadpanahii</name>
    <dbReference type="NCBI Taxonomy" id="2722756"/>
    <lineage>
        <taxon>Bacteria</taxon>
        <taxon>Pseudomonadati</taxon>
        <taxon>Pseudomonadota</taxon>
        <taxon>Gammaproteobacteria</taxon>
        <taxon>Enterobacterales</taxon>
        <taxon>Pectobacteriaceae</taxon>
        <taxon>Brenneria</taxon>
    </lineage>
</organism>
<dbReference type="PANTHER" id="PTHR42924">
    <property type="entry name" value="EXONUCLEASE"/>
    <property type="match status" value="1"/>
</dbReference>
<keyword evidence="3" id="KW-1185">Reference proteome</keyword>
<evidence type="ECO:0000259" key="1">
    <source>
        <dbReference type="SMART" id="SM00481"/>
    </source>
</evidence>
<name>A0ABX7UTS1_9GAMM</name>
<accession>A0ABX7UTS1</accession>
<dbReference type="RefSeq" id="WP_208227027.1">
    <property type="nucleotide sequence ID" value="NZ_CP050854.1"/>
</dbReference>
<reference evidence="2 3" key="1">
    <citation type="submission" date="2020-03" db="EMBL/GenBank/DDBJ databases">
        <authorList>
            <person name="Bakhshi Ganjeh M."/>
        </authorList>
    </citation>
    <scope>NUCLEOTIDE SEQUENCE [LARGE SCALE GENOMIC DNA]</scope>
    <source>
        <strain evidence="3">Iran 50</strain>
    </source>
</reference>
<dbReference type="InterPro" id="IPR016195">
    <property type="entry name" value="Pol/histidinol_Pase-like"/>
</dbReference>
<feature type="domain" description="Polymerase/histidinol phosphatase N-terminal" evidence="1">
    <location>
        <begin position="4"/>
        <end position="69"/>
    </location>
</feature>
<protein>
    <submittedName>
        <fullName evidence="2">PHP domain-containing protein</fullName>
    </submittedName>
</protein>
<dbReference type="SMART" id="SM00481">
    <property type="entry name" value="POLIIIAc"/>
    <property type="match status" value="1"/>
</dbReference>
<dbReference type="Proteomes" id="UP000671960">
    <property type="component" value="Chromosome"/>
</dbReference>
<dbReference type="InterPro" id="IPR003141">
    <property type="entry name" value="Pol/His_phosphatase_N"/>
</dbReference>
<evidence type="ECO:0000313" key="3">
    <source>
        <dbReference type="Proteomes" id="UP000671960"/>
    </source>
</evidence>
<evidence type="ECO:0000313" key="2">
    <source>
        <dbReference type="EMBL" id="QTF08695.1"/>
    </source>
</evidence>
<sequence length="297" mass="34069">MKKIDLHIHSNYSDDADFPVKDIVERCVAKGINIISITDHNSINSVNDVKEFSDNRITAIPGIEVDCVFQDKNFHLLGYGFDNHFSDFELIEKNFFKLQINLIPVKLEKLRNLGFFIDEEQLYQLAMGRIPQEEQMAELILQDERNNDNELLTPYRDGGKRSNMPLINFYWDFFGYGKPCYVDASYPPLERIVEIIKSNNGIPIIAHIGANIKSNYEQVLDDMLSVGVMGVEAFSSYHSEELSSLLYNYACSTDIFVSCGSDFHGKNKPEIEIGSCCYNNEQYQKIRELTEIILTDL</sequence>
<gene>
    <name evidence="2" type="ORF">HC231_12855</name>
</gene>
<dbReference type="EMBL" id="CP050854">
    <property type="protein sequence ID" value="QTF08695.1"/>
    <property type="molecule type" value="Genomic_DNA"/>
</dbReference>
<dbReference type="Gene3D" id="3.20.20.140">
    <property type="entry name" value="Metal-dependent hydrolases"/>
    <property type="match status" value="1"/>
</dbReference>
<dbReference type="Gene3D" id="1.10.150.650">
    <property type="match status" value="1"/>
</dbReference>
<dbReference type="PANTHER" id="PTHR42924:SF3">
    <property type="entry name" value="POLYMERASE_HISTIDINOL PHOSPHATASE N-TERMINAL DOMAIN-CONTAINING PROTEIN"/>
    <property type="match status" value="1"/>
</dbReference>
<proteinExistence type="predicted"/>
<dbReference type="Pfam" id="PF02811">
    <property type="entry name" value="PHP"/>
    <property type="match status" value="1"/>
</dbReference>
<dbReference type="SUPFAM" id="SSF89550">
    <property type="entry name" value="PHP domain-like"/>
    <property type="match status" value="1"/>
</dbReference>
<dbReference type="InterPro" id="IPR052018">
    <property type="entry name" value="PHP_domain"/>
</dbReference>